<evidence type="ECO:0000313" key="3">
    <source>
        <dbReference type="Proteomes" id="UP001297422"/>
    </source>
</evidence>
<dbReference type="RefSeq" id="WP_173878606.1">
    <property type="nucleotide sequence ID" value="NZ_JAAIMT010000003.1"/>
</dbReference>
<evidence type="ECO:0000313" key="2">
    <source>
        <dbReference type="EMBL" id="MCB5492786.1"/>
    </source>
</evidence>
<gene>
    <name evidence="2" type="ORF">LIQ10_03375</name>
</gene>
<accession>A0AAJ1EPN1</accession>
<organism evidence="2 3">
    <name type="scientific">Mediterraneibacter gnavus</name>
    <name type="common">Ruminococcus gnavus</name>
    <dbReference type="NCBI Taxonomy" id="33038"/>
    <lineage>
        <taxon>Bacteria</taxon>
        <taxon>Bacillati</taxon>
        <taxon>Bacillota</taxon>
        <taxon>Clostridia</taxon>
        <taxon>Lachnospirales</taxon>
        <taxon>Lachnospiraceae</taxon>
        <taxon>Mediterraneibacter</taxon>
    </lineage>
</organism>
<sequence length="203" mass="23442">MTPQEFDVIRAAIKSAYPTFNIMPDRYSIQLWYRMLGDIDFKICETALQELIATQTYPPQIAEIRAKCADYTSPQIKDSGEAWGDVQRAIQKYGYYRSDEAVESLSGPTREAVERMGFRELCLGDNPVANRAHFFKIYDAIVQRKINDSLLPELVLKKKSEYMLSSREQEKKTPKIEDKDPDSARNVSTPEFIDKLMREKGLR</sequence>
<dbReference type="Proteomes" id="UP001297422">
    <property type="component" value="Unassembled WGS sequence"/>
</dbReference>
<feature type="compositionally biased region" description="Basic and acidic residues" evidence="1">
    <location>
        <begin position="164"/>
        <end position="183"/>
    </location>
</feature>
<dbReference type="AlphaFoldDB" id="A0AAJ1EPN1"/>
<feature type="region of interest" description="Disordered" evidence="1">
    <location>
        <begin position="164"/>
        <end position="190"/>
    </location>
</feature>
<name>A0AAJ1EPN1_MEDGN</name>
<reference evidence="2" key="1">
    <citation type="submission" date="2021-10" db="EMBL/GenBank/DDBJ databases">
        <title>Collection of gut derived symbiotic bacterial strains cultured from healthy donors.</title>
        <authorList>
            <person name="Lin H."/>
            <person name="Littmann E."/>
            <person name="Claire K."/>
            <person name="Pamer E."/>
        </authorList>
    </citation>
    <scope>NUCLEOTIDE SEQUENCE</scope>
    <source>
        <strain evidence="2">MSK.23.4</strain>
    </source>
</reference>
<evidence type="ECO:0008006" key="4">
    <source>
        <dbReference type="Google" id="ProtNLM"/>
    </source>
</evidence>
<dbReference type="EMBL" id="JAJBNC010000004">
    <property type="protein sequence ID" value="MCB5492786.1"/>
    <property type="molecule type" value="Genomic_DNA"/>
</dbReference>
<protein>
    <recommendedName>
        <fullName evidence="4">Replicative helicase inhibitor G39P N-terminal domain-containing protein</fullName>
    </recommendedName>
</protein>
<comment type="caution">
    <text evidence="2">The sequence shown here is derived from an EMBL/GenBank/DDBJ whole genome shotgun (WGS) entry which is preliminary data.</text>
</comment>
<dbReference type="Gene3D" id="1.10.8.200">
    <property type="entry name" value="Replisome organizer (g39p helicase loader/inhibitor protein)"/>
    <property type="match status" value="1"/>
</dbReference>
<proteinExistence type="predicted"/>
<evidence type="ECO:0000256" key="1">
    <source>
        <dbReference type="SAM" id="MobiDB-lite"/>
    </source>
</evidence>